<dbReference type="InterPro" id="IPR036991">
    <property type="entry name" value="Fe_hydrogenase_ssu_sf"/>
</dbReference>
<dbReference type="InterPro" id="IPR050340">
    <property type="entry name" value="Cytosolic_Fe-S_CAF"/>
</dbReference>
<keyword evidence="9" id="KW-0408">Iron</keyword>
<comment type="subcellular location">
    <subcellularLocation>
        <location evidence="2">Membrane</location>
    </subcellularLocation>
</comment>
<evidence type="ECO:0000256" key="7">
    <source>
        <dbReference type="ARBA" id="ARBA00022737"/>
    </source>
</evidence>
<keyword evidence="6" id="KW-0479">Metal-binding</keyword>
<evidence type="ECO:0000256" key="12">
    <source>
        <dbReference type="ARBA" id="ARBA00023136"/>
    </source>
</evidence>
<feature type="domain" description="2Fe-2S ferredoxin-type" evidence="14">
    <location>
        <begin position="2"/>
        <end position="80"/>
    </location>
</feature>
<dbReference type="InterPro" id="IPR049830">
    <property type="entry name" value="HndD"/>
</dbReference>
<dbReference type="InterPro" id="IPR036010">
    <property type="entry name" value="2Fe-2S_ferredoxin-like_sf"/>
</dbReference>
<dbReference type="GO" id="GO:0051539">
    <property type="term" value="F:4 iron, 4 sulfur cluster binding"/>
    <property type="evidence" value="ECO:0007669"/>
    <property type="project" value="UniProtKB-KW"/>
</dbReference>
<evidence type="ECO:0000256" key="2">
    <source>
        <dbReference type="ARBA" id="ARBA00004370"/>
    </source>
</evidence>
<dbReference type="PROSITE" id="PS51085">
    <property type="entry name" value="2FE2S_FER_2"/>
    <property type="match status" value="1"/>
</dbReference>
<dbReference type="InterPro" id="IPR004108">
    <property type="entry name" value="Fe_hydrogenase_lsu_C"/>
</dbReference>
<comment type="cofactor">
    <cofactor evidence="1">
        <name>[4Fe-4S] cluster</name>
        <dbReference type="ChEBI" id="CHEBI:49883"/>
    </cofactor>
</comment>
<dbReference type="EC" id="1.12.1.3" evidence="17"/>
<evidence type="ECO:0000256" key="4">
    <source>
        <dbReference type="ARBA" id="ARBA00022485"/>
    </source>
</evidence>
<dbReference type="InterPro" id="IPR009016">
    <property type="entry name" value="Fe_hydrogenase"/>
</dbReference>
<dbReference type="FunFam" id="3.30.70.20:FF:000035">
    <property type="entry name" value="Iron hydrogenase 1"/>
    <property type="match status" value="1"/>
</dbReference>
<organism evidence="17">
    <name type="scientific">bioreactor metagenome</name>
    <dbReference type="NCBI Taxonomy" id="1076179"/>
    <lineage>
        <taxon>unclassified sequences</taxon>
        <taxon>metagenomes</taxon>
        <taxon>ecological metagenomes</taxon>
    </lineage>
</organism>
<dbReference type="Pfam" id="PF10588">
    <property type="entry name" value="NADH-G_4Fe-4S_3"/>
    <property type="match status" value="1"/>
</dbReference>
<dbReference type="NCBIfam" id="TIGR02512">
    <property type="entry name" value="FeFe_hydrog_A"/>
    <property type="match status" value="1"/>
</dbReference>
<dbReference type="SMART" id="SM00929">
    <property type="entry name" value="NADH-G_4Fe-4S_3"/>
    <property type="match status" value="1"/>
</dbReference>
<dbReference type="InterPro" id="IPR013352">
    <property type="entry name" value="Fe_hydrogenase_subset"/>
</dbReference>
<dbReference type="InterPro" id="IPR019574">
    <property type="entry name" value="NADH_UbQ_OxRdtase_Gsu_4Fe4S-bd"/>
</dbReference>
<dbReference type="SUPFAM" id="SSF53920">
    <property type="entry name" value="Fe-only hydrogenase"/>
    <property type="match status" value="1"/>
</dbReference>
<dbReference type="NCBIfam" id="NF040763">
    <property type="entry name" value="FeFe_hydrog_A6"/>
    <property type="match status" value="1"/>
</dbReference>
<reference evidence="17" key="1">
    <citation type="submission" date="2019-08" db="EMBL/GenBank/DDBJ databases">
        <authorList>
            <person name="Kucharzyk K."/>
            <person name="Murdoch R.W."/>
            <person name="Higgins S."/>
            <person name="Loffler F."/>
        </authorList>
    </citation>
    <scope>NUCLEOTIDE SEQUENCE</scope>
</reference>
<dbReference type="Gene3D" id="3.40.50.1780">
    <property type="match status" value="1"/>
</dbReference>
<dbReference type="Gene3D" id="3.10.20.740">
    <property type="match status" value="1"/>
</dbReference>
<dbReference type="GO" id="GO:0016020">
    <property type="term" value="C:membrane"/>
    <property type="evidence" value="ECO:0007669"/>
    <property type="project" value="UniProtKB-SubCell"/>
</dbReference>
<dbReference type="SMART" id="SM00902">
    <property type="entry name" value="Fe_hyd_SSU"/>
    <property type="match status" value="1"/>
</dbReference>
<dbReference type="Pfam" id="PF13510">
    <property type="entry name" value="Fer2_4"/>
    <property type="match status" value="1"/>
</dbReference>
<comment type="cofactor">
    <cofactor evidence="13">
        <name>[2Fe-2S] cluster</name>
        <dbReference type="ChEBI" id="CHEBI:190135"/>
    </cofactor>
</comment>
<comment type="similarity">
    <text evidence="3">Belongs to the complex I 75 kDa subunit family.</text>
</comment>
<dbReference type="InterPro" id="IPR003149">
    <property type="entry name" value="Fe_hydrogenase_ssu"/>
</dbReference>
<feature type="domain" description="4Fe-4S ferredoxin-type" evidence="15">
    <location>
        <begin position="139"/>
        <end position="169"/>
    </location>
</feature>
<evidence type="ECO:0000256" key="1">
    <source>
        <dbReference type="ARBA" id="ARBA00001966"/>
    </source>
</evidence>
<sequence length="574" mass="62605">MEMVNMIIDGGKFKVPKNFTILEATRIAGVKVPTLCNHPELRPEGNCRVCVVEVKGARSLVASCVYPVSEGMVVNTNSPAIREARRMVVELLLANHPQDCLSCQRNLHCELQTIAAEVGVRQVRFDGEKKNYPLDNSNPSLVRDQNKCIVCGRCIRACSERQGVHVYSFANRGFNTTVVPAFNQGLDKVSCTYCGQCASVCPTGAIVIKDDTAPVWQALANPAKHVVVQTAPAVRVALGEALGMPPGSVVTGKMVAALKRLGFSKVFDTNFSADLTIMEEGAEFLDRLKNGGTLPMITSCSPGWVNFAELFYPDLLDHLSTAKSPQQMFGALVKTYYAEQAKLDPANVISVSIMPCTAKKAEAIRTEMCASGYRDVDYVLTTTELAKMIQEAGIDFHFLAEENYDDPMGIATGAGVIFGASGGVMEAALRTVSELITGEELECIDFKDVRGLKGVKEATLDIGGTEVRVAVVHTLLNARKIMDKIRAGEANYHFIEIMACPGGCIGGGGQPISMTNDFRQKRIDGIYECDTKSTIRKSHLNPAIKELYTSWLGEPLGEKSHKLLHTHYHQQYRD</sequence>
<evidence type="ECO:0000313" key="17">
    <source>
        <dbReference type="EMBL" id="MPL63421.1"/>
    </source>
</evidence>
<keyword evidence="7" id="KW-0677">Repeat</keyword>
<evidence type="ECO:0000256" key="3">
    <source>
        <dbReference type="ARBA" id="ARBA00005404"/>
    </source>
</evidence>
<gene>
    <name evidence="17" type="primary">hndD_1</name>
    <name evidence="17" type="ORF">SDC9_09048</name>
</gene>
<accession>A0A644TC13</accession>
<dbReference type="EMBL" id="VSSQ01000021">
    <property type="protein sequence ID" value="MPL63421.1"/>
    <property type="molecule type" value="Genomic_DNA"/>
</dbReference>
<dbReference type="GO" id="GO:0051537">
    <property type="term" value="F:2 iron, 2 sulfur cluster binding"/>
    <property type="evidence" value="ECO:0007669"/>
    <property type="project" value="UniProtKB-KW"/>
</dbReference>
<dbReference type="FunFam" id="3.10.20.740:FF:000004">
    <property type="entry name" value="NADH-quinone oxidoreductase"/>
    <property type="match status" value="1"/>
</dbReference>
<dbReference type="PROSITE" id="PS51379">
    <property type="entry name" value="4FE4S_FER_2"/>
    <property type="match status" value="2"/>
</dbReference>
<dbReference type="InterPro" id="IPR001041">
    <property type="entry name" value="2Fe-2S_ferredoxin-type"/>
</dbReference>
<protein>
    <submittedName>
        <fullName evidence="17">NADP-reducing hydrogenase subunit HndD</fullName>
        <ecNumber evidence="17">1.12.1.3</ecNumber>
    </submittedName>
</protein>
<feature type="domain" description="4Fe-4S His(Cys)3-ligated-type" evidence="16">
    <location>
        <begin position="80"/>
        <end position="119"/>
    </location>
</feature>
<comment type="caution">
    <text evidence="17">The sequence shown here is derived from an EMBL/GenBank/DDBJ whole genome shotgun (WGS) entry which is preliminary data.</text>
</comment>
<evidence type="ECO:0000259" key="14">
    <source>
        <dbReference type="PROSITE" id="PS51085"/>
    </source>
</evidence>
<dbReference type="SUPFAM" id="SSF54862">
    <property type="entry name" value="4Fe-4S ferredoxins"/>
    <property type="match status" value="1"/>
</dbReference>
<keyword evidence="8" id="KW-1278">Translocase</keyword>
<evidence type="ECO:0000256" key="5">
    <source>
        <dbReference type="ARBA" id="ARBA00022714"/>
    </source>
</evidence>
<dbReference type="GO" id="GO:0008901">
    <property type="term" value="F:ferredoxin hydrogenase activity"/>
    <property type="evidence" value="ECO:0007669"/>
    <property type="project" value="InterPro"/>
</dbReference>
<feature type="domain" description="4Fe-4S ferredoxin-type" evidence="15">
    <location>
        <begin position="182"/>
        <end position="211"/>
    </location>
</feature>
<evidence type="ECO:0000256" key="6">
    <source>
        <dbReference type="ARBA" id="ARBA00022723"/>
    </source>
</evidence>
<keyword evidence="10" id="KW-0411">Iron-sulfur</keyword>
<dbReference type="Gene3D" id="4.10.260.20">
    <property type="entry name" value="Iron hydrogenase, small subunit"/>
    <property type="match status" value="1"/>
</dbReference>
<dbReference type="PANTHER" id="PTHR11615">
    <property type="entry name" value="NITRATE, FORMATE, IRON DEHYDROGENASE"/>
    <property type="match status" value="1"/>
</dbReference>
<evidence type="ECO:0000256" key="10">
    <source>
        <dbReference type="ARBA" id="ARBA00023014"/>
    </source>
</evidence>
<dbReference type="PROSITE" id="PS51839">
    <property type="entry name" value="4FE4S_HC3"/>
    <property type="match status" value="1"/>
</dbReference>
<keyword evidence="17" id="KW-0560">Oxidoreductase</keyword>
<dbReference type="GO" id="GO:0050583">
    <property type="term" value="F:hydrogen dehydrogenase (NADP+) activity"/>
    <property type="evidence" value="ECO:0007669"/>
    <property type="project" value="UniProtKB-EC"/>
</dbReference>
<dbReference type="Pfam" id="PF02256">
    <property type="entry name" value="Fe_hyd_SSU"/>
    <property type="match status" value="1"/>
</dbReference>
<evidence type="ECO:0000256" key="9">
    <source>
        <dbReference type="ARBA" id="ARBA00023004"/>
    </source>
</evidence>
<keyword evidence="4" id="KW-0004">4Fe-4S</keyword>
<evidence type="ECO:0000259" key="15">
    <source>
        <dbReference type="PROSITE" id="PS51379"/>
    </source>
</evidence>
<evidence type="ECO:0000256" key="8">
    <source>
        <dbReference type="ARBA" id="ARBA00022967"/>
    </source>
</evidence>
<dbReference type="InterPro" id="IPR017896">
    <property type="entry name" value="4Fe4S_Fe-S-bd"/>
</dbReference>
<dbReference type="PROSITE" id="PS00198">
    <property type="entry name" value="4FE4S_FER_1"/>
    <property type="match status" value="1"/>
</dbReference>
<dbReference type="InterPro" id="IPR017900">
    <property type="entry name" value="4Fe4S_Fe_S_CS"/>
</dbReference>
<dbReference type="Pfam" id="PF12838">
    <property type="entry name" value="Fer4_7"/>
    <property type="match status" value="1"/>
</dbReference>
<dbReference type="Pfam" id="PF02906">
    <property type="entry name" value="Fe_hyd_lg_C"/>
    <property type="match status" value="1"/>
</dbReference>
<dbReference type="GO" id="GO:0005506">
    <property type="term" value="F:iron ion binding"/>
    <property type="evidence" value="ECO:0007669"/>
    <property type="project" value="InterPro"/>
</dbReference>
<proteinExistence type="inferred from homology"/>
<dbReference type="CDD" id="cd00207">
    <property type="entry name" value="fer2"/>
    <property type="match status" value="1"/>
</dbReference>
<keyword evidence="5" id="KW-0001">2Fe-2S</keyword>
<evidence type="ECO:0000256" key="13">
    <source>
        <dbReference type="ARBA" id="ARBA00034078"/>
    </source>
</evidence>
<dbReference type="Gene3D" id="3.40.950.10">
    <property type="entry name" value="Fe-only Hydrogenase (Larger Subunit), Chain L, domain 3"/>
    <property type="match status" value="1"/>
</dbReference>
<dbReference type="SUPFAM" id="SSF54292">
    <property type="entry name" value="2Fe-2S ferredoxin-like"/>
    <property type="match status" value="1"/>
</dbReference>
<dbReference type="Gene3D" id="3.30.70.20">
    <property type="match status" value="1"/>
</dbReference>
<keyword evidence="12" id="KW-0472">Membrane</keyword>
<keyword evidence="11" id="KW-0520">NAD</keyword>
<evidence type="ECO:0000259" key="16">
    <source>
        <dbReference type="PROSITE" id="PS51839"/>
    </source>
</evidence>
<evidence type="ECO:0000256" key="11">
    <source>
        <dbReference type="ARBA" id="ARBA00023027"/>
    </source>
</evidence>
<dbReference type="AlphaFoldDB" id="A0A644TC13"/>
<name>A0A644TC13_9ZZZZ</name>